<feature type="transmembrane region" description="Helical" evidence="13">
    <location>
        <begin position="60"/>
        <end position="80"/>
    </location>
</feature>
<dbReference type="GO" id="GO:0008641">
    <property type="term" value="F:ubiquitin-like modifier activating enzyme activity"/>
    <property type="evidence" value="ECO:0007669"/>
    <property type="project" value="InterPro"/>
</dbReference>
<evidence type="ECO:0000256" key="7">
    <source>
        <dbReference type="ARBA" id="ARBA00063809"/>
    </source>
</evidence>
<feature type="domain" description="THIF-type NAD/FAD binding fold" evidence="14">
    <location>
        <begin position="105"/>
        <end position="340"/>
    </location>
</feature>
<keyword evidence="3" id="KW-0547">Nucleotide-binding</keyword>
<keyword evidence="15" id="KW-0548">Nucleotidyltransferase</keyword>
<comment type="function">
    <text evidence="6">Catalyzes the adenylation by ATP of the carboxyl group of the C-terminal glycine of sulfur carrier protein MoaD.</text>
</comment>
<keyword evidence="2 15" id="KW-0808">Transferase</keyword>
<dbReference type="EC" id="2.7.7.80" evidence="8"/>
<dbReference type="SUPFAM" id="SSF69572">
    <property type="entry name" value="Activating enzymes of the ubiquitin-like proteins"/>
    <property type="match status" value="1"/>
</dbReference>
<keyword evidence="13" id="KW-0472">Membrane</keyword>
<evidence type="ECO:0000256" key="13">
    <source>
        <dbReference type="SAM" id="Phobius"/>
    </source>
</evidence>
<dbReference type="FunFam" id="3.40.50.720:FF:000033">
    <property type="entry name" value="Adenylyltransferase and sulfurtransferase MOCS3"/>
    <property type="match status" value="1"/>
</dbReference>
<dbReference type="KEGG" id="lit:FPZ52_08530"/>
<evidence type="ECO:0000313" key="16">
    <source>
        <dbReference type="Proteomes" id="UP000318483"/>
    </source>
</evidence>
<comment type="similarity">
    <text evidence="1">Belongs to the HesA/MoeB/ThiF family.</text>
</comment>
<dbReference type="GO" id="GO:0061605">
    <property type="term" value="F:molybdopterin-synthase adenylyltransferase activity"/>
    <property type="evidence" value="ECO:0007669"/>
    <property type="project" value="UniProtKB-EC"/>
</dbReference>
<evidence type="ECO:0000256" key="11">
    <source>
        <dbReference type="ARBA" id="ARBA00075328"/>
    </source>
</evidence>
<comment type="catalytic activity">
    <reaction evidence="5">
        <text>[molybdopterin-synthase sulfur-carrier protein]-C-terminal Gly-Gly + ATP + H(+) = [molybdopterin-synthase sulfur-carrier protein]-C-terminal Gly-Gly-AMP + diphosphate</text>
        <dbReference type="Rhea" id="RHEA:43616"/>
        <dbReference type="Rhea" id="RHEA-COMP:12159"/>
        <dbReference type="Rhea" id="RHEA-COMP:12202"/>
        <dbReference type="ChEBI" id="CHEBI:15378"/>
        <dbReference type="ChEBI" id="CHEBI:30616"/>
        <dbReference type="ChEBI" id="CHEBI:33019"/>
        <dbReference type="ChEBI" id="CHEBI:90618"/>
        <dbReference type="ChEBI" id="CHEBI:90778"/>
        <dbReference type="EC" id="2.7.7.80"/>
    </reaction>
</comment>
<organism evidence="15 16">
    <name type="scientific">Qingshengfaniella alkalisoli</name>
    <dbReference type="NCBI Taxonomy" id="2599296"/>
    <lineage>
        <taxon>Bacteria</taxon>
        <taxon>Pseudomonadati</taxon>
        <taxon>Pseudomonadota</taxon>
        <taxon>Alphaproteobacteria</taxon>
        <taxon>Rhodobacterales</taxon>
        <taxon>Paracoccaceae</taxon>
        <taxon>Qingshengfaniella</taxon>
    </lineage>
</organism>
<dbReference type="CDD" id="cd00757">
    <property type="entry name" value="ThiF_MoeB_HesA_family"/>
    <property type="match status" value="1"/>
</dbReference>
<evidence type="ECO:0000256" key="12">
    <source>
        <dbReference type="ARBA" id="ARBA00078531"/>
    </source>
</evidence>
<evidence type="ECO:0000256" key="10">
    <source>
        <dbReference type="ARBA" id="ARBA00075110"/>
    </source>
</evidence>
<reference evidence="15 16" key="1">
    <citation type="submission" date="2019-07" db="EMBL/GenBank/DDBJ databases">
        <title>Litoreibacter alkalisoli sp. nov., isolated from saline-alkaline soil.</title>
        <authorList>
            <person name="Wang S."/>
            <person name="Xu L."/>
            <person name="Xing Y.-T."/>
            <person name="Sun J.-Q."/>
        </authorList>
    </citation>
    <scope>NUCLEOTIDE SEQUENCE [LARGE SCALE GENOMIC DNA]</scope>
    <source>
        <strain evidence="15 16">LN3S51</strain>
    </source>
</reference>
<keyword evidence="13" id="KW-1133">Transmembrane helix</keyword>
<dbReference type="PANTHER" id="PTHR10953">
    <property type="entry name" value="UBIQUITIN-ACTIVATING ENZYME E1"/>
    <property type="match status" value="1"/>
</dbReference>
<evidence type="ECO:0000256" key="6">
    <source>
        <dbReference type="ARBA" id="ARBA00055169"/>
    </source>
</evidence>
<comment type="subunit">
    <text evidence="7">Homodimer. Forms a stable heterotetrameric complex of 2 MoeB and 2 MoaD during adenylation of MoaD.</text>
</comment>
<gene>
    <name evidence="15" type="primary">moeB</name>
    <name evidence="15" type="ORF">FPZ52_08530</name>
</gene>
<dbReference type="Proteomes" id="UP000318483">
    <property type="component" value="Chromosome"/>
</dbReference>
<evidence type="ECO:0000259" key="14">
    <source>
        <dbReference type="Pfam" id="PF00899"/>
    </source>
</evidence>
<evidence type="ECO:0000256" key="9">
    <source>
        <dbReference type="ARBA" id="ARBA00073635"/>
    </source>
</evidence>
<dbReference type="NCBIfam" id="NF004281">
    <property type="entry name" value="PRK05690.1"/>
    <property type="match status" value="1"/>
</dbReference>
<dbReference type="InterPro" id="IPR035985">
    <property type="entry name" value="Ubiquitin-activating_enz"/>
</dbReference>
<evidence type="ECO:0000313" key="15">
    <source>
        <dbReference type="EMBL" id="QDY69663.1"/>
    </source>
</evidence>
<dbReference type="Gene3D" id="3.40.50.720">
    <property type="entry name" value="NAD(P)-binding Rossmann-like Domain"/>
    <property type="match status" value="1"/>
</dbReference>
<dbReference type="Pfam" id="PF00899">
    <property type="entry name" value="ThiF"/>
    <property type="match status" value="1"/>
</dbReference>
<proteinExistence type="inferred from homology"/>
<dbReference type="InterPro" id="IPR045886">
    <property type="entry name" value="ThiF/MoeB/HesA"/>
</dbReference>
<evidence type="ECO:0000256" key="5">
    <source>
        <dbReference type="ARBA" id="ARBA00052218"/>
    </source>
</evidence>
<evidence type="ECO:0000256" key="8">
    <source>
        <dbReference type="ARBA" id="ARBA00066884"/>
    </source>
</evidence>
<dbReference type="GO" id="GO:0008146">
    <property type="term" value="F:sulfotransferase activity"/>
    <property type="evidence" value="ECO:0007669"/>
    <property type="project" value="TreeGrafter"/>
</dbReference>
<dbReference type="GO" id="GO:0005524">
    <property type="term" value="F:ATP binding"/>
    <property type="evidence" value="ECO:0007669"/>
    <property type="project" value="UniProtKB-KW"/>
</dbReference>
<dbReference type="RefSeq" id="WP_146365040.1">
    <property type="nucleotide sequence ID" value="NZ_CP042261.1"/>
</dbReference>
<accession>A0A5B8IW01</accession>
<keyword evidence="16" id="KW-1185">Reference proteome</keyword>
<sequence>MGIFLALAIVLWGIGWVMGVPLRTRWLSIAIVYLSVLLALVVLPEGAGLRMALGGSVKPWLVGGGIVALGVAYVSLVAYLKHRAPRAKGTRTRNGGFSDSELDRYARHIVLREVGGSGQRKLHKAKVLLVGAGGLGSPAIQYLTAAGVGTIGVIDDDEVELANLQRQVIHSEDTLGMPKVFSAQQFAVRLNPHVTILPYHRRLTEDIAADLVRDFDLVLDGSDNFDTRYMVNRVCATEGKPLISGAIAQWEGQVSLYDATAAHGCFQCTFPEAPAAGSVPTCSEAGVVGPLPGVIGTIMALEAIKHITGAGRTLAGQLLIFDGLYGETRKVALHPREDCPICGNAAKGLEAGAPQA</sequence>
<dbReference type="GO" id="GO:0005829">
    <property type="term" value="C:cytosol"/>
    <property type="evidence" value="ECO:0007669"/>
    <property type="project" value="TreeGrafter"/>
</dbReference>
<evidence type="ECO:0000256" key="3">
    <source>
        <dbReference type="ARBA" id="ARBA00022741"/>
    </source>
</evidence>
<keyword evidence="13" id="KW-0812">Transmembrane</keyword>
<keyword evidence="4" id="KW-0067">ATP-binding</keyword>
<dbReference type="GO" id="GO:0004792">
    <property type="term" value="F:thiosulfate-cyanide sulfurtransferase activity"/>
    <property type="evidence" value="ECO:0007669"/>
    <property type="project" value="TreeGrafter"/>
</dbReference>
<feature type="transmembrane region" description="Helical" evidence="13">
    <location>
        <begin position="29"/>
        <end position="48"/>
    </location>
</feature>
<evidence type="ECO:0000256" key="4">
    <source>
        <dbReference type="ARBA" id="ARBA00022840"/>
    </source>
</evidence>
<evidence type="ECO:0000256" key="2">
    <source>
        <dbReference type="ARBA" id="ARBA00022679"/>
    </source>
</evidence>
<dbReference type="PANTHER" id="PTHR10953:SF102">
    <property type="entry name" value="ADENYLYLTRANSFERASE AND SULFURTRANSFERASE MOCS3"/>
    <property type="match status" value="1"/>
</dbReference>
<dbReference type="EMBL" id="CP042261">
    <property type="protein sequence ID" value="QDY69663.1"/>
    <property type="molecule type" value="Genomic_DNA"/>
</dbReference>
<dbReference type="AlphaFoldDB" id="A0A5B8IW01"/>
<protein>
    <recommendedName>
        <fullName evidence="9">Molybdopterin-synthase adenylyltransferase</fullName>
        <ecNumber evidence="8">2.7.7.80</ecNumber>
    </recommendedName>
    <alternativeName>
        <fullName evidence="12">MoaD protein adenylase</fullName>
    </alternativeName>
    <alternativeName>
        <fullName evidence="10">Molybdopterin-converting factor subunit 1 adenylase</fullName>
    </alternativeName>
    <alternativeName>
        <fullName evidence="11">Sulfur carrier protein MoaD adenylyltransferase</fullName>
    </alternativeName>
</protein>
<evidence type="ECO:0000256" key="1">
    <source>
        <dbReference type="ARBA" id="ARBA00009919"/>
    </source>
</evidence>
<name>A0A5B8IW01_9RHOB</name>
<dbReference type="OrthoDB" id="9804286at2"/>
<dbReference type="InterPro" id="IPR000594">
    <property type="entry name" value="ThiF_NAD_FAD-bd"/>
</dbReference>